<dbReference type="Pfam" id="PF23670">
    <property type="entry name" value="PIGBOS1"/>
    <property type="match status" value="1"/>
</dbReference>
<evidence type="ECO:0000256" key="1">
    <source>
        <dbReference type="SAM" id="MobiDB-lite"/>
    </source>
</evidence>
<organism evidence="3 4">
    <name type="scientific">Cerrena zonata</name>
    <dbReference type="NCBI Taxonomy" id="2478898"/>
    <lineage>
        <taxon>Eukaryota</taxon>
        <taxon>Fungi</taxon>
        <taxon>Dikarya</taxon>
        <taxon>Basidiomycota</taxon>
        <taxon>Agaricomycotina</taxon>
        <taxon>Agaricomycetes</taxon>
        <taxon>Polyporales</taxon>
        <taxon>Cerrenaceae</taxon>
        <taxon>Cerrena</taxon>
    </lineage>
</organism>
<dbReference type="Proteomes" id="UP001385951">
    <property type="component" value="Unassembled WGS sequence"/>
</dbReference>
<dbReference type="InterPro" id="IPR057394">
    <property type="entry name" value="PIGBOS1"/>
</dbReference>
<keyword evidence="2" id="KW-1133">Transmembrane helix</keyword>
<keyword evidence="4" id="KW-1185">Reference proteome</keyword>
<evidence type="ECO:0000256" key="2">
    <source>
        <dbReference type="SAM" id="Phobius"/>
    </source>
</evidence>
<reference evidence="3 4" key="1">
    <citation type="submission" date="2022-09" db="EMBL/GenBank/DDBJ databases">
        <authorList>
            <person name="Palmer J.M."/>
        </authorList>
    </citation>
    <scope>NUCLEOTIDE SEQUENCE [LARGE SCALE GENOMIC DNA]</scope>
    <source>
        <strain evidence="3 4">DSM 7382</strain>
    </source>
</reference>
<keyword evidence="2" id="KW-0812">Transmembrane</keyword>
<comment type="caution">
    <text evidence="3">The sequence shown here is derived from an EMBL/GenBank/DDBJ whole genome shotgun (WGS) entry which is preliminary data.</text>
</comment>
<sequence>MSSRRLVPFLVAGVTGVLSGVYIFKPLLEKADQDRQRQAQAETGARPSALSSTMTPQTTEAADVVRSPSSQK</sequence>
<protein>
    <submittedName>
        <fullName evidence="3">Uncharacterized protein</fullName>
    </submittedName>
</protein>
<keyword evidence="2" id="KW-0472">Membrane</keyword>
<dbReference type="EMBL" id="JASBNA010000016">
    <property type="protein sequence ID" value="KAK7686577.1"/>
    <property type="molecule type" value="Genomic_DNA"/>
</dbReference>
<evidence type="ECO:0000313" key="4">
    <source>
        <dbReference type="Proteomes" id="UP001385951"/>
    </source>
</evidence>
<gene>
    <name evidence="3" type="ORF">QCA50_010177</name>
</gene>
<accession>A0AAW0G9K6</accession>
<evidence type="ECO:0000313" key="3">
    <source>
        <dbReference type="EMBL" id="KAK7686577.1"/>
    </source>
</evidence>
<feature type="compositionally biased region" description="Polar residues" evidence="1">
    <location>
        <begin position="49"/>
        <end position="60"/>
    </location>
</feature>
<proteinExistence type="predicted"/>
<dbReference type="AlphaFoldDB" id="A0AAW0G9K6"/>
<feature type="transmembrane region" description="Helical" evidence="2">
    <location>
        <begin position="6"/>
        <end position="28"/>
    </location>
</feature>
<feature type="region of interest" description="Disordered" evidence="1">
    <location>
        <begin position="32"/>
        <end position="72"/>
    </location>
</feature>
<name>A0AAW0G9K6_9APHY</name>